<dbReference type="CDD" id="cd07377">
    <property type="entry name" value="WHTH_GntR"/>
    <property type="match status" value="1"/>
</dbReference>
<dbReference type="InterPro" id="IPR004839">
    <property type="entry name" value="Aminotransferase_I/II_large"/>
</dbReference>
<dbReference type="OrthoDB" id="9802328at2"/>
<sequence>MTDWQIDKQKKQPLYQQIVTYFIEAIQNGDYTPGEQLPAERKLATQFGVNRSTIVKALDELRSLGWITRKRGSGTQVSEGRWGNRQTPLSYLRSSLSSPYLQQDPFVEEIQRLRTKDQILDLYTGDLPQELLPDFQFPAFTWEMIRNESLQSTPAGYPPLQEVLMRHLTEDFGIPLSGQKLVITSGSTQGITLLMQVLLTSGDSILTEDPSFLFSLPLFTTMNVRVLGIKQDEEGMRPKDLEQALKEQKIKFVYLNPTFQNPTGRTMSLGRRKEIIAICQRYQVPIIEDDIFSELAFTPQPEKFKALAPDSVIYLGSLSKLFGSSIKIGWLLAPEALADQFAQAKKRMSIETTIFPQLLANLALRSMEYPQQQQDLLKKMAQKQHALIQRLDAFSEDWAFQQTTGGLYLWLQWQHAPLKRRDWTLFLKNDCLVAPAFLFSNDTNGFRLNYTRLSENQLDLFCQQFRKITTQLKEHLYE</sequence>
<evidence type="ECO:0000256" key="1">
    <source>
        <dbReference type="ARBA" id="ARBA00005384"/>
    </source>
</evidence>
<dbReference type="GO" id="GO:0008483">
    <property type="term" value="F:transaminase activity"/>
    <property type="evidence" value="ECO:0007669"/>
    <property type="project" value="UniProtKB-KW"/>
</dbReference>
<dbReference type="Gene3D" id="1.10.10.10">
    <property type="entry name" value="Winged helix-like DNA-binding domain superfamily/Winged helix DNA-binding domain"/>
    <property type="match status" value="1"/>
</dbReference>
<dbReference type="GO" id="GO:0003677">
    <property type="term" value="F:DNA binding"/>
    <property type="evidence" value="ECO:0007669"/>
    <property type="project" value="UniProtKB-KW"/>
</dbReference>
<evidence type="ECO:0000256" key="4">
    <source>
        <dbReference type="ARBA" id="ARBA00023015"/>
    </source>
</evidence>
<dbReference type="InterPro" id="IPR000524">
    <property type="entry name" value="Tscrpt_reg_HTH_GntR"/>
</dbReference>
<keyword evidence="5" id="KW-0238">DNA-binding</keyword>
<dbReference type="SMART" id="SM00345">
    <property type="entry name" value="HTH_GNTR"/>
    <property type="match status" value="1"/>
</dbReference>
<dbReference type="PROSITE" id="PS50949">
    <property type="entry name" value="HTH_GNTR"/>
    <property type="match status" value="1"/>
</dbReference>
<dbReference type="EMBL" id="UFYW01000001">
    <property type="protein sequence ID" value="STD84456.1"/>
    <property type="molecule type" value="Genomic_DNA"/>
</dbReference>
<dbReference type="CDD" id="cd00609">
    <property type="entry name" value="AAT_like"/>
    <property type="match status" value="1"/>
</dbReference>
<dbReference type="PRINTS" id="PR00035">
    <property type="entry name" value="HTHGNTR"/>
</dbReference>
<dbReference type="FunFam" id="1.10.10.10:FF:000079">
    <property type="entry name" value="GntR family transcriptional regulator"/>
    <property type="match status" value="1"/>
</dbReference>
<dbReference type="GO" id="GO:0003700">
    <property type="term" value="F:DNA-binding transcription factor activity"/>
    <property type="evidence" value="ECO:0007669"/>
    <property type="project" value="InterPro"/>
</dbReference>
<dbReference type="GO" id="GO:0030170">
    <property type="term" value="F:pyridoxal phosphate binding"/>
    <property type="evidence" value="ECO:0007669"/>
    <property type="project" value="InterPro"/>
</dbReference>
<dbReference type="PANTHER" id="PTHR46577:SF2">
    <property type="entry name" value="TRANSCRIPTIONAL REGULATORY PROTEIN"/>
    <property type="match status" value="1"/>
</dbReference>
<dbReference type="InterPro" id="IPR015424">
    <property type="entry name" value="PyrdxlP-dep_Trfase"/>
</dbReference>
<dbReference type="InterPro" id="IPR015422">
    <property type="entry name" value="PyrdxlP-dep_Trfase_small"/>
</dbReference>
<keyword evidence="4" id="KW-0805">Transcription regulation</keyword>
<dbReference type="InterPro" id="IPR036388">
    <property type="entry name" value="WH-like_DNA-bd_sf"/>
</dbReference>
<proteinExistence type="inferred from homology"/>
<accession>A0A376H2E8</accession>
<dbReference type="Pfam" id="PF00392">
    <property type="entry name" value="GntR"/>
    <property type="match status" value="1"/>
</dbReference>
<evidence type="ECO:0000256" key="6">
    <source>
        <dbReference type="ARBA" id="ARBA00023163"/>
    </source>
</evidence>
<dbReference type="Pfam" id="PF00155">
    <property type="entry name" value="Aminotran_1_2"/>
    <property type="match status" value="1"/>
</dbReference>
<dbReference type="InterPro" id="IPR051446">
    <property type="entry name" value="HTH_trans_reg/aminotransferase"/>
</dbReference>
<name>A0A376H2E8_ENTGA</name>
<dbReference type="GeneID" id="93222977"/>
<reference evidence="7 8" key="1">
    <citation type="submission" date="2018-06" db="EMBL/GenBank/DDBJ databases">
        <authorList>
            <consortium name="Pathogen Informatics"/>
            <person name="Doyle S."/>
        </authorList>
    </citation>
    <scope>NUCLEOTIDE SEQUENCE [LARGE SCALE GENOMIC DNA]</scope>
    <source>
        <strain evidence="7 8">NCTC12360</strain>
    </source>
</reference>
<gene>
    <name evidence="7" type="primary">norG</name>
    <name evidence="7" type="ORF">NCTC12360_02995</name>
</gene>
<evidence type="ECO:0000256" key="5">
    <source>
        <dbReference type="ARBA" id="ARBA00023125"/>
    </source>
</evidence>
<evidence type="ECO:0000313" key="7">
    <source>
        <dbReference type="EMBL" id="STD84456.1"/>
    </source>
</evidence>
<evidence type="ECO:0000256" key="3">
    <source>
        <dbReference type="ARBA" id="ARBA00022898"/>
    </source>
</evidence>
<protein>
    <submittedName>
        <fullName evidence="7">Transcriptional regulator, GntR family</fullName>
    </submittedName>
</protein>
<keyword evidence="3" id="KW-0663">Pyridoxal phosphate</keyword>
<dbReference type="InterPro" id="IPR036390">
    <property type="entry name" value="WH_DNA-bd_sf"/>
</dbReference>
<keyword evidence="8" id="KW-1185">Reference proteome</keyword>
<evidence type="ECO:0000313" key="8">
    <source>
        <dbReference type="Proteomes" id="UP000254807"/>
    </source>
</evidence>
<dbReference type="SUPFAM" id="SSF53383">
    <property type="entry name" value="PLP-dependent transferases"/>
    <property type="match status" value="1"/>
</dbReference>
<keyword evidence="2" id="KW-0808">Transferase</keyword>
<dbReference type="Proteomes" id="UP000254807">
    <property type="component" value="Unassembled WGS sequence"/>
</dbReference>
<dbReference type="InterPro" id="IPR015421">
    <property type="entry name" value="PyrdxlP-dep_Trfase_major"/>
</dbReference>
<dbReference type="PANTHER" id="PTHR46577">
    <property type="entry name" value="HTH-TYPE TRANSCRIPTIONAL REGULATORY PROTEIN GABR"/>
    <property type="match status" value="1"/>
</dbReference>
<dbReference type="AlphaFoldDB" id="A0A376H2E8"/>
<keyword evidence="6" id="KW-0804">Transcription</keyword>
<organism evidence="7 8">
    <name type="scientific">Enterococcus gallinarum</name>
    <dbReference type="NCBI Taxonomy" id="1353"/>
    <lineage>
        <taxon>Bacteria</taxon>
        <taxon>Bacillati</taxon>
        <taxon>Bacillota</taxon>
        <taxon>Bacilli</taxon>
        <taxon>Lactobacillales</taxon>
        <taxon>Enterococcaceae</taxon>
        <taxon>Enterococcus</taxon>
    </lineage>
</organism>
<dbReference type="RefSeq" id="WP_005470028.1">
    <property type="nucleotide sequence ID" value="NZ_CAAKOE010000017.1"/>
</dbReference>
<dbReference type="SUPFAM" id="SSF46785">
    <property type="entry name" value="Winged helix' DNA-binding domain"/>
    <property type="match status" value="1"/>
</dbReference>
<evidence type="ECO:0000256" key="2">
    <source>
        <dbReference type="ARBA" id="ARBA00022576"/>
    </source>
</evidence>
<keyword evidence="2" id="KW-0032">Aminotransferase</keyword>
<dbReference type="Gene3D" id="3.90.1150.10">
    <property type="entry name" value="Aspartate Aminotransferase, domain 1"/>
    <property type="match status" value="1"/>
</dbReference>
<comment type="similarity">
    <text evidence="1">In the C-terminal section; belongs to the class-I pyridoxal-phosphate-dependent aminotransferase family.</text>
</comment>
<dbReference type="Gene3D" id="3.40.640.10">
    <property type="entry name" value="Type I PLP-dependent aspartate aminotransferase-like (Major domain)"/>
    <property type="match status" value="1"/>
</dbReference>